<evidence type="ECO:0000256" key="10">
    <source>
        <dbReference type="RuleBase" id="RU003500"/>
    </source>
</evidence>
<dbReference type="PRINTS" id="PR01349">
    <property type="entry name" value="WNTPROTEIN"/>
</dbReference>
<comment type="similarity">
    <text evidence="2 10">Belongs to the Wnt family.</text>
</comment>
<dbReference type="GO" id="GO:0005615">
    <property type="term" value="C:extracellular space"/>
    <property type="evidence" value="ECO:0007669"/>
    <property type="project" value="TreeGrafter"/>
</dbReference>
<dbReference type="PANTHER" id="PTHR12027">
    <property type="entry name" value="WNT RELATED"/>
    <property type="match status" value="1"/>
</dbReference>
<organism evidence="11 12">
    <name type="scientific">Corvus moneduloides</name>
    <name type="common">New Caledonian crow</name>
    <dbReference type="NCBI Taxonomy" id="1196302"/>
    <lineage>
        <taxon>Eukaryota</taxon>
        <taxon>Metazoa</taxon>
        <taxon>Chordata</taxon>
        <taxon>Craniata</taxon>
        <taxon>Vertebrata</taxon>
        <taxon>Euteleostomi</taxon>
        <taxon>Archelosauria</taxon>
        <taxon>Archosauria</taxon>
        <taxon>Dinosauria</taxon>
        <taxon>Saurischia</taxon>
        <taxon>Theropoda</taxon>
        <taxon>Coelurosauria</taxon>
        <taxon>Aves</taxon>
        <taxon>Neognathae</taxon>
        <taxon>Neoaves</taxon>
        <taxon>Telluraves</taxon>
        <taxon>Australaves</taxon>
        <taxon>Passeriformes</taxon>
        <taxon>Corvoidea</taxon>
        <taxon>Corvidae</taxon>
        <taxon>Corvus</taxon>
    </lineage>
</organism>
<dbReference type="Proteomes" id="UP000694553">
    <property type="component" value="Unassembled WGS sequence"/>
</dbReference>
<keyword evidence="6 10" id="KW-0879">Wnt signaling pathway</keyword>
<evidence type="ECO:0000256" key="5">
    <source>
        <dbReference type="ARBA" id="ARBA00022530"/>
    </source>
</evidence>
<evidence type="ECO:0000256" key="2">
    <source>
        <dbReference type="ARBA" id="ARBA00005683"/>
    </source>
</evidence>
<evidence type="ECO:0000256" key="7">
    <source>
        <dbReference type="ARBA" id="ARBA00023157"/>
    </source>
</evidence>
<dbReference type="GO" id="GO:0045165">
    <property type="term" value="P:cell fate commitment"/>
    <property type="evidence" value="ECO:0007669"/>
    <property type="project" value="TreeGrafter"/>
</dbReference>
<evidence type="ECO:0000256" key="6">
    <source>
        <dbReference type="ARBA" id="ARBA00022687"/>
    </source>
</evidence>
<comment type="subcellular location">
    <subcellularLocation>
        <location evidence="1 10">Secreted</location>
        <location evidence="1 10">Extracellular space</location>
        <location evidence="1 10">Extracellular matrix</location>
    </subcellularLocation>
</comment>
<dbReference type="PANTHER" id="PTHR12027:SF101">
    <property type="entry name" value="PROTEIN WNT-4"/>
    <property type="match status" value="1"/>
</dbReference>
<keyword evidence="7" id="KW-1015">Disulfide bond</keyword>
<evidence type="ECO:0000256" key="1">
    <source>
        <dbReference type="ARBA" id="ARBA00004498"/>
    </source>
</evidence>
<dbReference type="AlphaFoldDB" id="A0A8C3DV57"/>
<evidence type="ECO:0000256" key="8">
    <source>
        <dbReference type="ARBA" id="ARBA00023180"/>
    </source>
</evidence>
<protein>
    <recommendedName>
        <fullName evidence="10">Protein Wnt</fullName>
    </recommendedName>
</protein>
<keyword evidence="8" id="KW-0325">Glycoprotein</keyword>
<keyword evidence="3 10" id="KW-0217">Developmental protein</keyword>
<comment type="function">
    <text evidence="10">Ligand for members of the frizzled family of seven transmembrane receptors.</text>
</comment>
<keyword evidence="4" id="KW-0964">Secreted</keyword>
<reference evidence="11" key="3">
    <citation type="submission" date="2025-09" db="UniProtKB">
        <authorList>
            <consortium name="Ensembl"/>
        </authorList>
    </citation>
    <scope>IDENTIFICATION</scope>
</reference>
<evidence type="ECO:0000256" key="4">
    <source>
        <dbReference type="ARBA" id="ARBA00022525"/>
    </source>
</evidence>
<gene>
    <name evidence="11" type="primary">LOC116439341</name>
</gene>
<dbReference type="InterPro" id="IPR005817">
    <property type="entry name" value="Wnt"/>
</dbReference>
<keyword evidence="12" id="KW-1185">Reference proteome</keyword>
<dbReference type="GO" id="GO:0005109">
    <property type="term" value="F:frizzled binding"/>
    <property type="evidence" value="ECO:0007669"/>
    <property type="project" value="TreeGrafter"/>
</dbReference>
<dbReference type="GO" id="GO:0030182">
    <property type="term" value="P:neuron differentiation"/>
    <property type="evidence" value="ECO:0007669"/>
    <property type="project" value="TreeGrafter"/>
</dbReference>
<dbReference type="GO" id="GO:0060070">
    <property type="term" value="P:canonical Wnt signaling pathway"/>
    <property type="evidence" value="ECO:0007669"/>
    <property type="project" value="TreeGrafter"/>
</dbReference>
<dbReference type="GO" id="GO:0005125">
    <property type="term" value="F:cytokine activity"/>
    <property type="evidence" value="ECO:0007669"/>
    <property type="project" value="TreeGrafter"/>
</dbReference>
<dbReference type="PROSITE" id="PS00246">
    <property type="entry name" value="WNT1"/>
    <property type="match status" value="1"/>
</dbReference>
<reference evidence="11" key="2">
    <citation type="submission" date="2025-08" db="UniProtKB">
        <authorList>
            <consortium name="Ensembl"/>
        </authorList>
    </citation>
    <scope>IDENTIFICATION</scope>
</reference>
<name>A0A8C3DV57_CORMO</name>
<dbReference type="SMART" id="SM00097">
    <property type="entry name" value="WNT1"/>
    <property type="match status" value="1"/>
</dbReference>
<evidence type="ECO:0000256" key="9">
    <source>
        <dbReference type="ARBA" id="ARBA00023288"/>
    </source>
</evidence>
<keyword evidence="9" id="KW-0449">Lipoprotein</keyword>
<dbReference type="Ensembl" id="ENSCMUT00000013078.2">
    <property type="protein sequence ID" value="ENSCMUP00000012160.1"/>
    <property type="gene ID" value="ENSCMUG00000007666.2"/>
</dbReference>
<sequence length="500" mass="53368">VCRRQVEAMEAVQRGTELAVLECQHQFHSRCWNCSTLQGLQVFSKATIQGTWESAFIHAISAAGIAFAVTCACSLRELHKCGYTSILHRSLGDPLRGPGCSDNLSYRIAFSQAFVDSPERSCGVSSRCPWSGWQLPPSPQALLAHMKVECKCHGVSGSCEVWATSSRKSLRGQRRFTRSGSVPASSWCPRALASSPTRLTSWSTCWPARSSATGTLGTGSPAPPGTPVQAHMAGHGRLRAAVLRPRLPHGPGGAGAALQLRVPPVLLRTGRAEPAPRGGARVPLRGGCPATAEPQGRCPGVPQAPACSAHSTLPPAAVGCWGLNCFSGGRVGGHRPNKPLNLSKRPSRSGKRSARKSLLLTCCVWDLESPGLWSLPCLWTCKKCLLHCSAVLLAGETFPRGVPAAATVRLPSFSLTSVPGNVTEQIILSATTQHNQGIGPSQDGFIKGRSCLTNLISFSKQVTCLGMRERLCMISSTWTSVKPLTPFPTAFSWRNWQPMA</sequence>
<accession>A0A8C3DV57</accession>
<evidence type="ECO:0000313" key="12">
    <source>
        <dbReference type="Proteomes" id="UP000694553"/>
    </source>
</evidence>
<dbReference type="InterPro" id="IPR018161">
    <property type="entry name" value="Wnt_CS"/>
</dbReference>
<dbReference type="Pfam" id="PF00110">
    <property type="entry name" value="wnt"/>
    <property type="match status" value="1"/>
</dbReference>
<evidence type="ECO:0000313" key="11">
    <source>
        <dbReference type="Ensembl" id="ENSCMUP00000012160.1"/>
    </source>
</evidence>
<evidence type="ECO:0000256" key="3">
    <source>
        <dbReference type="ARBA" id="ARBA00022473"/>
    </source>
</evidence>
<keyword evidence="5" id="KW-0272">Extracellular matrix</keyword>
<reference evidence="12" key="1">
    <citation type="submission" date="2019-10" db="EMBL/GenBank/DDBJ databases">
        <title>Corvus moneduloides (New Caledonian crow) genome, bCorMon1, primary haplotype.</title>
        <authorList>
            <person name="Rutz C."/>
            <person name="Fungtammasan C."/>
            <person name="Mountcastle J."/>
            <person name="Formenti G."/>
            <person name="Chow W."/>
            <person name="Howe K."/>
            <person name="Steele M.P."/>
            <person name="Fernandes J."/>
            <person name="Gilbert M.T.P."/>
            <person name="Fedrigo O."/>
            <person name="Jarvis E.D."/>
            <person name="Gemmell N."/>
        </authorList>
    </citation>
    <scope>NUCLEOTIDE SEQUENCE [LARGE SCALE GENOMIC DNA]</scope>
</reference>
<proteinExistence type="inferred from homology"/>